<organism evidence="10">
    <name type="scientific">Thermocrispum agreste</name>
    <dbReference type="NCBI Taxonomy" id="37925"/>
    <lineage>
        <taxon>Bacteria</taxon>
        <taxon>Bacillati</taxon>
        <taxon>Actinomycetota</taxon>
        <taxon>Actinomycetes</taxon>
        <taxon>Pseudonocardiales</taxon>
        <taxon>Pseudonocardiaceae</taxon>
        <taxon>Thermocrispum</taxon>
    </lineage>
</organism>
<dbReference type="GO" id="GO:0005886">
    <property type="term" value="C:plasma membrane"/>
    <property type="evidence" value="ECO:0007669"/>
    <property type="project" value="UniProtKB-SubCell"/>
</dbReference>
<feature type="compositionally biased region" description="Basic and acidic residues" evidence="7">
    <location>
        <begin position="131"/>
        <end position="150"/>
    </location>
</feature>
<evidence type="ECO:0000256" key="5">
    <source>
        <dbReference type="ARBA" id="ARBA00022989"/>
    </source>
</evidence>
<feature type="transmembrane region" description="Helical" evidence="8">
    <location>
        <begin position="27"/>
        <end position="49"/>
    </location>
</feature>
<feature type="region of interest" description="Disordered" evidence="7">
    <location>
        <begin position="118"/>
        <end position="150"/>
    </location>
</feature>
<proteinExistence type="inferred from homology"/>
<dbReference type="EMBL" id="QGUI02000004">
    <property type="protein sequence ID" value="MFO7190782.1"/>
    <property type="molecule type" value="Genomic_DNA"/>
</dbReference>
<name>A0A2W4LV64_9PSEU</name>
<dbReference type="AlphaFoldDB" id="A0A2W4LV64"/>
<feature type="transmembrane region" description="Helical" evidence="8">
    <location>
        <begin position="70"/>
        <end position="90"/>
    </location>
</feature>
<keyword evidence="6 8" id="KW-0472">Membrane</keyword>
<dbReference type="Proteomes" id="UP000249324">
    <property type="component" value="Unassembled WGS sequence"/>
</dbReference>
<accession>A0A2W4LV64</accession>
<dbReference type="STRING" id="1111738.GCA_000427905_02961"/>
<dbReference type="Pfam" id="PF00420">
    <property type="entry name" value="Oxidored_q2"/>
    <property type="match status" value="1"/>
</dbReference>
<evidence type="ECO:0000313" key="9">
    <source>
        <dbReference type="EMBL" id="MFO7190782.1"/>
    </source>
</evidence>
<comment type="similarity">
    <text evidence="2">Belongs to the CPA3 antiporters (TC 2.A.63) subunit C family.</text>
</comment>
<evidence type="ECO:0000256" key="7">
    <source>
        <dbReference type="SAM" id="MobiDB-lite"/>
    </source>
</evidence>
<evidence type="ECO:0000256" key="3">
    <source>
        <dbReference type="ARBA" id="ARBA00022475"/>
    </source>
</evidence>
<evidence type="ECO:0000256" key="4">
    <source>
        <dbReference type="ARBA" id="ARBA00022692"/>
    </source>
</evidence>
<dbReference type="EMBL" id="QGUI01000153">
    <property type="protein sequence ID" value="PZM99546.1"/>
    <property type="molecule type" value="Genomic_DNA"/>
</dbReference>
<evidence type="ECO:0000313" key="11">
    <source>
        <dbReference type="Proteomes" id="UP000249324"/>
    </source>
</evidence>
<evidence type="ECO:0000256" key="1">
    <source>
        <dbReference type="ARBA" id="ARBA00004651"/>
    </source>
</evidence>
<keyword evidence="5 8" id="KW-1133">Transmembrane helix</keyword>
<reference evidence="10" key="2">
    <citation type="submission" date="2018-05" db="EMBL/GenBank/DDBJ databases">
        <authorList>
            <person name="Lanie J.A."/>
            <person name="Ng W.-L."/>
            <person name="Kazmierczak K.M."/>
            <person name="Andrzejewski T.M."/>
            <person name="Davidsen T.M."/>
            <person name="Wayne K.J."/>
            <person name="Tettelin H."/>
            <person name="Glass J.I."/>
            <person name="Rusch D."/>
            <person name="Podicherti R."/>
            <person name="Tsui H.-C.T."/>
            <person name="Winkler M.E."/>
        </authorList>
    </citation>
    <scope>NUCLEOTIDE SEQUENCE</scope>
    <source>
        <strain evidence="10">ZC4RG45</strain>
    </source>
</reference>
<dbReference type="InterPro" id="IPR050601">
    <property type="entry name" value="CPA3_antiporter_subunitC"/>
</dbReference>
<dbReference type="InterPro" id="IPR039428">
    <property type="entry name" value="NUOK/Mnh_C1-like"/>
</dbReference>
<gene>
    <name evidence="9" type="ORF">DIU77_000855</name>
    <name evidence="10" type="ORF">DIU77_05565</name>
</gene>
<evidence type="ECO:0000313" key="10">
    <source>
        <dbReference type="EMBL" id="PZM99546.1"/>
    </source>
</evidence>
<comment type="subcellular location">
    <subcellularLocation>
        <location evidence="1">Cell membrane</location>
        <topology evidence="1">Multi-pass membrane protein</topology>
    </subcellularLocation>
</comment>
<comment type="caution">
    <text evidence="10">The sequence shown here is derived from an EMBL/GenBank/DDBJ whole genome shotgun (WGS) entry which is preliminary data.</text>
</comment>
<evidence type="ECO:0000256" key="8">
    <source>
        <dbReference type="SAM" id="Phobius"/>
    </source>
</evidence>
<dbReference type="PANTHER" id="PTHR34583:SF2">
    <property type="entry name" value="ANTIPORTER SUBUNIT MNHC2-RELATED"/>
    <property type="match status" value="1"/>
</dbReference>
<dbReference type="Gene3D" id="1.10.287.3510">
    <property type="match status" value="1"/>
</dbReference>
<reference evidence="9" key="1">
    <citation type="submission" date="2018-05" db="EMBL/GenBank/DDBJ databases">
        <authorList>
            <person name="Moura L."/>
            <person name="Setubal J.C."/>
        </authorList>
    </citation>
    <scope>NUCLEOTIDE SEQUENCE</scope>
    <source>
        <strain evidence="9">ZC4RG45</strain>
    </source>
</reference>
<keyword evidence="4 8" id="KW-0812">Transmembrane</keyword>
<evidence type="ECO:0000256" key="6">
    <source>
        <dbReference type="ARBA" id="ARBA00023136"/>
    </source>
</evidence>
<keyword evidence="3" id="KW-1003">Cell membrane</keyword>
<dbReference type="PANTHER" id="PTHR34583">
    <property type="entry name" value="ANTIPORTER SUBUNIT MNHC2-RELATED"/>
    <property type="match status" value="1"/>
</dbReference>
<reference evidence="9" key="4">
    <citation type="submission" date="2023-08" db="EMBL/GenBank/DDBJ databases">
        <authorList>
            <person name="Guima S.E.S."/>
            <person name="Martins L.F."/>
            <person name="Silva A.M."/>
            <person name="Setubal J.C."/>
        </authorList>
    </citation>
    <scope>NUCLEOTIDE SEQUENCE</scope>
    <source>
        <strain evidence="9">ZC4RG45</strain>
    </source>
</reference>
<reference evidence="9 11" key="3">
    <citation type="journal article" date="2021" name="BMC Genomics">
        <title>Genome-resolved metagenome and metatranscriptome analyses of thermophilic composting reveal key bacterial players and their metabolic interactions.</title>
        <authorList>
            <person name="Braga L.P.P."/>
            <person name="Pereira R.V."/>
            <person name="Martins L.F."/>
            <person name="Moura L.M.S."/>
            <person name="Sanchez F.B."/>
            <person name="Patane J.S.L."/>
            <person name="da Silva A.M."/>
            <person name="Setubal J.C."/>
        </authorList>
    </citation>
    <scope>NUCLEOTIDE SEQUENCE [LARGE SCALE GENOMIC DNA]</scope>
    <source>
        <strain evidence="9">ZC4RG45</strain>
    </source>
</reference>
<evidence type="ECO:0000256" key="2">
    <source>
        <dbReference type="ARBA" id="ARBA00010388"/>
    </source>
</evidence>
<protein>
    <submittedName>
        <fullName evidence="10">Sodium:proton antiporter</fullName>
    </submittedName>
</protein>
<sequence length="150" mass="16035">MIIAFALATAVLFGSGAYLLLKRDLVRMVAGIMLISQAAVLTIIASSLNRGQAVIHVGPDDDPSDPLPQALALTALVIGLATVALLLAMVHRVVVVFRTSEQDALAATEAEVEARLERKRQADREEVEGVEGAKEDDAEAIEHEELGRVR</sequence>